<keyword evidence="3" id="KW-1185">Reference proteome</keyword>
<gene>
    <name evidence="2" type="ORF">MACH08_39550</name>
</gene>
<reference evidence="2 3" key="1">
    <citation type="submission" date="2023-02" db="EMBL/GenBank/DDBJ databases">
        <title>Oceanobacillus kimchii IFOP_LL358 isolated form Alexandrium catenella lab strain.</title>
        <authorList>
            <person name="Gajardo G."/>
            <person name="Ueki S."/>
            <person name="Maruyama F."/>
        </authorList>
    </citation>
    <scope>NUCLEOTIDE SEQUENCE [LARGE SCALE GENOMIC DNA]</scope>
    <source>
        <strain evidence="2 3">IFOP_LL358</strain>
    </source>
</reference>
<keyword evidence="1" id="KW-0812">Transmembrane</keyword>
<dbReference type="RefSeq" id="WP_077596068.1">
    <property type="nucleotide sequence ID" value="NZ_BSKO01000001.1"/>
</dbReference>
<proteinExistence type="predicted"/>
<evidence type="ECO:0000313" key="3">
    <source>
        <dbReference type="Proteomes" id="UP001275436"/>
    </source>
</evidence>
<keyword evidence="1" id="KW-0472">Membrane</keyword>
<name>A0ABQ5TQM1_9BACI</name>
<dbReference type="Proteomes" id="UP001275436">
    <property type="component" value="Unassembled WGS sequence"/>
</dbReference>
<organism evidence="2 3">
    <name type="scientific">Oceanobacillus kimchii</name>
    <dbReference type="NCBI Taxonomy" id="746691"/>
    <lineage>
        <taxon>Bacteria</taxon>
        <taxon>Bacillati</taxon>
        <taxon>Bacillota</taxon>
        <taxon>Bacilli</taxon>
        <taxon>Bacillales</taxon>
        <taxon>Bacillaceae</taxon>
        <taxon>Oceanobacillus</taxon>
    </lineage>
</organism>
<sequence length="87" mass="9921">MKKITYLILFIISIAIMVGISFIPALQTATTSGDQYLGIPAFWLVIYADGRFGFQWAGFFLNILVIYVIVLVVTKVYQLFYRFITSP</sequence>
<keyword evidence="1" id="KW-1133">Transmembrane helix</keyword>
<evidence type="ECO:0000256" key="1">
    <source>
        <dbReference type="SAM" id="Phobius"/>
    </source>
</evidence>
<feature type="transmembrane region" description="Helical" evidence="1">
    <location>
        <begin position="7"/>
        <end position="26"/>
    </location>
</feature>
<feature type="transmembrane region" description="Helical" evidence="1">
    <location>
        <begin position="53"/>
        <end position="73"/>
    </location>
</feature>
<accession>A0ABQ5TQM1</accession>
<comment type="caution">
    <text evidence="2">The sequence shown here is derived from an EMBL/GenBank/DDBJ whole genome shotgun (WGS) entry which is preliminary data.</text>
</comment>
<protein>
    <submittedName>
        <fullName evidence="2">Uncharacterized protein</fullName>
    </submittedName>
</protein>
<evidence type="ECO:0000313" key="2">
    <source>
        <dbReference type="EMBL" id="GLO68171.1"/>
    </source>
</evidence>
<dbReference type="EMBL" id="BSKO01000001">
    <property type="protein sequence ID" value="GLO68171.1"/>
    <property type="molecule type" value="Genomic_DNA"/>
</dbReference>